<dbReference type="EMBL" id="LN610580">
    <property type="protein sequence ID" value="CEF89885.1"/>
    <property type="molecule type" value="Genomic_DNA"/>
</dbReference>
<gene>
    <name evidence="2" type="primary">ORF06</name>
</gene>
<feature type="compositionally biased region" description="Polar residues" evidence="1">
    <location>
        <begin position="24"/>
        <end position="45"/>
    </location>
</feature>
<dbReference type="GeneID" id="54991776"/>
<dbReference type="KEGG" id="vg:54991776"/>
<protein>
    <submittedName>
        <fullName evidence="2">Uncharacterized protein</fullName>
    </submittedName>
</protein>
<proteinExistence type="predicted"/>
<evidence type="ECO:0000256" key="1">
    <source>
        <dbReference type="SAM" id="MobiDB-lite"/>
    </source>
</evidence>
<evidence type="ECO:0000313" key="3">
    <source>
        <dbReference type="Proteomes" id="UP000030219"/>
    </source>
</evidence>
<reference evidence="2 3" key="1">
    <citation type="journal article" date="2015" name="PLoS ONE">
        <title>Investigation of a Large Collection of Pseudomonas aeruginosa Bacteriophages Collected from a Single Environmental Source in Abidjan, Cote d'Ivoire.</title>
        <authorList>
            <person name="Essoh C."/>
            <person name="Latino L."/>
            <person name="Midoux C."/>
            <person name="Blouin Y."/>
            <person name="Loukou G."/>
            <person name="Nguetta S.P."/>
            <person name="Lathro S."/>
            <person name="Cablanmian A."/>
            <person name="Kouassi A.K."/>
            <person name="Vergnaud G."/>
            <person name="Pourcel C."/>
        </authorList>
    </citation>
    <scope>NUCLEOTIDE SEQUENCE [LARGE SCALE GENOMIC DNA]</scope>
    <source>
        <strain evidence="2">PAO1_1-15pyo</strain>
    </source>
</reference>
<name>A0A0A1IVX5_9CAUD</name>
<keyword evidence="3" id="KW-1185">Reference proteome</keyword>
<accession>A0A0A1IVX5</accession>
<dbReference type="RefSeq" id="YP_009801264.1">
    <property type="nucleotide sequence ID" value="NC_047967.1"/>
</dbReference>
<feature type="region of interest" description="Disordered" evidence="1">
    <location>
        <begin position="19"/>
        <end position="45"/>
    </location>
</feature>
<evidence type="ECO:0000313" key="2">
    <source>
        <dbReference type="EMBL" id="CEF89885.1"/>
    </source>
</evidence>
<sequence>MKASTCCWSRAARCPATSPARRTAGSTLNTTRAARTGARSSTLQELRTMSSRDPYRIGHRVGLVNYSDRYLGADAAGTKGIIEAITRPSRCMTIYHVRCERTLRLIEAEARNVRFIRQLPTHK</sequence>
<dbReference type="Proteomes" id="UP000030219">
    <property type="component" value="Segment"/>
</dbReference>
<organism evidence="2 3">
    <name type="scientific">Pseudomonas phage vB_PaeP_PAO1_1-15pyo</name>
    <dbReference type="NCBI Taxonomy" id="1548908"/>
    <lineage>
        <taxon>Viruses</taxon>
        <taxon>Duplodnaviria</taxon>
        <taxon>Heunggongvirae</taxon>
        <taxon>Uroviricota</taxon>
        <taxon>Caudoviricetes</taxon>
        <taxon>Autographivirales</taxon>
        <taxon>Autoscriptoviridae</taxon>
        <taxon>Krylovirinae</taxon>
        <taxon>Phikmvvirus</taxon>
        <taxon>Phikmvvirus 15pyo</taxon>
    </lineage>
</organism>